<accession>A0AAV3P722</accession>
<protein>
    <submittedName>
        <fullName evidence="1">Uncharacterized protein</fullName>
    </submittedName>
</protein>
<dbReference type="EMBL" id="BAABME010000836">
    <property type="protein sequence ID" value="GAA0145833.1"/>
    <property type="molecule type" value="Genomic_DNA"/>
</dbReference>
<evidence type="ECO:0000313" key="2">
    <source>
        <dbReference type="Proteomes" id="UP001454036"/>
    </source>
</evidence>
<reference evidence="1 2" key="1">
    <citation type="submission" date="2024-01" db="EMBL/GenBank/DDBJ databases">
        <title>The complete chloroplast genome sequence of Lithospermum erythrorhizon: insights into the phylogenetic relationship among Boraginaceae species and the maternal lineages of purple gromwells.</title>
        <authorList>
            <person name="Okada T."/>
            <person name="Watanabe K."/>
        </authorList>
    </citation>
    <scope>NUCLEOTIDE SEQUENCE [LARGE SCALE GENOMIC DNA]</scope>
</reference>
<comment type="caution">
    <text evidence="1">The sequence shown here is derived from an EMBL/GenBank/DDBJ whole genome shotgun (WGS) entry which is preliminary data.</text>
</comment>
<keyword evidence="2" id="KW-1185">Reference proteome</keyword>
<proteinExistence type="predicted"/>
<dbReference type="AlphaFoldDB" id="A0AAV3P722"/>
<dbReference type="Proteomes" id="UP001454036">
    <property type="component" value="Unassembled WGS sequence"/>
</dbReference>
<sequence>MTALQMSGAKGARLANSDLVPHVACPATLSERASTCRCRAVIASVGGRRGCSIPCYDVMATVLPCPRLVSSPTGGVWV</sequence>
<gene>
    <name evidence="1" type="ORF">LIER_05930</name>
</gene>
<evidence type="ECO:0000313" key="1">
    <source>
        <dbReference type="EMBL" id="GAA0145833.1"/>
    </source>
</evidence>
<organism evidence="1 2">
    <name type="scientific">Lithospermum erythrorhizon</name>
    <name type="common">Purple gromwell</name>
    <name type="synonym">Lithospermum officinale var. erythrorhizon</name>
    <dbReference type="NCBI Taxonomy" id="34254"/>
    <lineage>
        <taxon>Eukaryota</taxon>
        <taxon>Viridiplantae</taxon>
        <taxon>Streptophyta</taxon>
        <taxon>Embryophyta</taxon>
        <taxon>Tracheophyta</taxon>
        <taxon>Spermatophyta</taxon>
        <taxon>Magnoliopsida</taxon>
        <taxon>eudicotyledons</taxon>
        <taxon>Gunneridae</taxon>
        <taxon>Pentapetalae</taxon>
        <taxon>asterids</taxon>
        <taxon>lamiids</taxon>
        <taxon>Boraginales</taxon>
        <taxon>Boraginaceae</taxon>
        <taxon>Boraginoideae</taxon>
        <taxon>Lithospermeae</taxon>
        <taxon>Lithospermum</taxon>
    </lineage>
</organism>
<name>A0AAV3P722_LITER</name>